<proteinExistence type="predicted"/>
<protein>
    <submittedName>
        <fullName evidence="1">Uncharacterized protein</fullName>
    </submittedName>
</protein>
<reference evidence="1" key="1">
    <citation type="submission" date="2024-06" db="EMBL/GenBank/DDBJ databases">
        <title>Evidence of context-dependent and transient costs of resisting viral infection in isolates of the marine microalga Micromonas sp. (class Mamiellophyceae).</title>
        <authorList>
            <person name="Bedi de Silva A."/>
            <person name="Schvarcz C.R."/>
            <person name="Steward G.R."/>
            <person name="Edwards K.F."/>
        </authorList>
    </citation>
    <scope>NUCLEOTIDE SEQUENCE</scope>
    <source>
        <strain evidence="1">McV-KB2</strain>
    </source>
</reference>
<evidence type="ECO:0000313" key="1">
    <source>
        <dbReference type="EMBL" id="XCA47386.1"/>
    </source>
</evidence>
<sequence length="128" mass="15711">MDDSRQLFVDHVKSLYRHDEFRVDEENPRWGKRIRETLLDSIFYTICAYIRKERDQDKDWGMGALEREFLCSWEFTEAEDGRKWIDENREKLDDTWLVIYIFDNIPKLTPGPHRRALLYMLNILYFEL</sequence>
<dbReference type="EMBL" id="PP911589">
    <property type="protein sequence ID" value="XCA47386.1"/>
    <property type="molecule type" value="Genomic_DNA"/>
</dbReference>
<name>A0AAU7YPW1_9PHYC</name>
<accession>A0AAU7YPW1</accession>
<organism evidence="1">
    <name type="scientific">Micromonas commoda virus</name>
    <dbReference type="NCBI Taxonomy" id="3057169"/>
    <lineage>
        <taxon>Viruses</taxon>
        <taxon>Varidnaviria</taxon>
        <taxon>Bamfordvirae</taxon>
        <taxon>Nucleocytoviricota</taxon>
        <taxon>Megaviricetes</taxon>
        <taxon>Algavirales</taxon>
        <taxon>Phycodnaviridae</taxon>
    </lineage>
</organism>